<gene>
    <name evidence="7" type="ORF">J2X05_000440</name>
</gene>
<evidence type="ECO:0000256" key="4">
    <source>
        <dbReference type="ARBA" id="ARBA00023136"/>
    </source>
</evidence>
<dbReference type="EMBL" id="JAVDVX010000001">
    <property type="protein sequence ID" value="MDR7088437.1"/>
    <property type="molecule type" value="Genomic_DNA"/>
</dbReference>
<evidence type="ECO:0000313" key="7">
    <source>
        <dbReference type="EMBL" id="MDR7088437.1"/>
    </source>
</evidence>
<organism evidence="7 8">
    <name type="scientific">Cellvibrio fibrivorans</name>
    <dbReference type="NCBI Taxonomy" id="126350"/>
    <lineage>
        <taxon>Bacteria</taxon>
        <taxon>Pseudomonadati</taxon>
        <taxon>Pseudomonadota</taxon>
        <taxon>Gammaproteobacteria</taxon>
        <taxon>Cellvibrionales</taxon>
        <taxon>Cellvibrionaceae</taxon>
        <taxon>Cellvibrio</taxon>
    </lineage>
</organism>
<keyword evidence="3 6" id="KW-0732">Signal</keyword>
<proteinExistence type="inferred from homology"/>
<dbReference type="PANTHER" id="PTHR38776">
    <property type="entry name" value="MLTA-INTERACTING PROTEIN-RELATED"/>
    <property type="match status" value="1"/>
</dbReference>
<comment type="caution">
    <text evidence="7">The sequence shown here is derived from an EMBL/GenBank/DDBJ whole genome shotgun (WGS) entry which is preliminary data.</text>
</comment>
<dbReference type="InterPro" id="IPR010583">
    <property type="entry name" value="MipA"/>
</dbReference>
<sequence length="272" mass="31032">MNLHYLWKLAVTSILLTGICNISNAQDDTDKKWELGLGIGAVTGPDYRGSDEYRSFISPIPYVVYRGKIIRSDREGIRGNFLRTDQYEFTFSASAAITPDTDKNELREDMPELGSTLELGPSFNINLTGADFSHGWHLQIPWRAVFAIEADESGYIGSAFQPQFVYRTRLSDWTFTYRAGVMFASDDYHDYYYNVKQEYVTEARPYFDADGGYSGWNNQMALSRSFNHSGIKTRLALFIRYDNISGTDFNKSSLVSTDHSYRGGFAFIWVIK</sequence>
<comment type="subcellular location">
    <subcellularLocation>
        <location evidence="1">Cell outer membrane</location>
    </subcellularLocation>
</comment>
<evidence type="ECO:0000256" key="2">
    <source>
        <dbReference type="ARBA" id="ARBA00005722"/>
    </source>
</evidence>
<dbReference type="Pfam" id="PF06629">
    <property type="entry name" value="MipA"/>
    <property type="match status" value="1"/>
</dbReference>
<evidence type="ECO:0000256" key="5">
    <source>
        <dbReference type="ARBA" id="ARBA00023237"/>
    </source>
</evidence>
<evidence type="ECO:0000256" key="6">
    <source>
        <dbReference type="SAM" id="SignalP"/>
    </source>
</evidence>
<reference evidence="7 8" key="1">
    <citation type="submission" date="2023-07" db="EMBL/GenBank/DDBJ databases">
        <title>Sorghum-associated microbial communities from plants grown in Nebraska, USA.</title>
        <authorList>
            <person name="Schachtman D."/>
        </authorList>
    </citation>
    <scope>NUCLEOTIDE SEQUENCE [LARGE SCALE GENOMIC DNA]</scope>
    <source>
        <strain evidence="7 8">BE190</strain>
    </source>
</reference>
<evidence type="ECO:0000256" key="1">
    <source>
        <dbReference type="ARBA" id="ARBA00004442"/>
    </source>
</evidence>
<dbReference type="RefSeq" id="WP_310068070.1">
    <property type="nucleotide sequence ID" value="NZ_JAVDVX010000001.1"/>
</dbReference>
<name>A0ABU1UTC8_9GAMM</name>
<dbReference type="PANTHER" id="PTHR38776:SF1">
    <property type="entry name" value="MLTA-INTERACTING PROTEIN-RELATED"/>
    <property type="match status" value="1"/>
</dbReference>
<feature type="signal peptide" evidence="6">
    <location>
        <begin position="1"/>
        <end position="25"/>
    </location>
</feature>
<evidence type="ECO:0000313" key="8">
    <source>
        <dbReference type="Proteomes" id="UP001253595"/>
    </source>
</evidence>
<evidence type="ECO:0000256" key="3">
    <source>
        <dbReference type="ARBA" id="ARBA00022729"/>
    </source>
</evidence>
<comment type="similarity">
    <text evidence="2">Belongs to the MipA/OmpV family.</text>
</comment>
<feature type="chain" id="PRO_5047100671" evidence="6">
    <location>
        <begin position="26"/>
        <end position="272"/>
    </location>
</feature>
<dbReference type="Proteomes" id="UP001253595">
    <property type="component" value="Unassembled WGS sequence"/>
</dbReference>
<keyword evidence="5" id="KW-0998">Cell outer membrane</keyword>
<accession>A0ABU1UTC8</accession>
<protein>
    <submittedName>
        <fullName evidence="7">Outer membrane scaffolding protein for murein synthesis (MipA/OmpV family)</fullName>
    </submittedName>
</protein>
<keyword evidence="4" id="KW-0472">Membrane</keyword>
<keyword evidence="8" id="KW-1185">Reference proteome</keyword>